<organism evidence="1 2">
    <name type="scientific">Streptomyces albipurpureus</name>
    <dbReference type="NCBI Taxonomy" id="2897419"/>
    <lineage>
        <taxon>Bacteria</taxon>
        <taxon>Bacillati</taxon>
        <taxon>Actinomycetota</taxon>
        <taxon>Actinomycetes</taxon>
        <taxon>Kitasatosporales</taxon>
        <taxon>Streptomycetaceae</taxon>
        <taxon>Streptomyces</taxon>
    </lineage>
</organism>
<gene>
    <name evidence="1" type="ORF">NBG84_22720</name>
</gene>
<dbReference type="EMBL" id="JAMQAW010000028">
    <property type="protein sequence ID" value="MCM2391070.1"/>
    <property type="molecule type" value="Genomic_DNA"/>
</dbReference>
<name>A0ABT0USL8_9ACTN</name>
<keyword evidence="2" id="KW-1185">Reference proteome</keyword>
<protein>
    <submittedName>
        <fullName evidence="1">Uncharacterized protein</fullName>
    </submittedName>
</protein>
<sequence length="122" mass="13386">MSDDAERLLAGLTCRIAAQDADGRWAIGNWFSDPLMRPGRLNAGGEDRYKKQLQGYGHRWTFQWNGFPYVEDVAASLTASPVGVSGAVAHDAVDHFEIRLGDATLRLDGQRGLPQQESGVTR</sequence>
<dbReference type="RefSeq" id="WP_250921400.1">
    <property type="nucleotide sequence ID" value="NZ_JAMQAW010000028.1"/>
</dbReference>
<comment type="caution">
    <text evidence="1">The sequence shown here is derived from an EMBL/GenBank/DDBJ whole genome shotgun (WGS) entry which is preliminary data.</text>
</comment>
<dbReference type="Proteomes" id="UP001431429">
    <property type="component" value="Unassembled WGS sequence"/>
</dbReference>
<reference evidence="1" key="1">
    <citation type="submission" date="2022-06" db="EMBL/GenBank/DDBJ databases">
        <title>Genome public.</title>
        <authorList>
            <person name="Sun Q."/>
        </authorList>
    </citation>
    <scope>NUCLEOTIDE SEQUENCE</scope>
    <source>
        <strain evidence="1">CWNU-1</strain>
    </source>
</reference>
<evidence type="ECO:0000313" key="2">
    <source>
        <dbReference type="Proteomes" id="UP001431429"/>
    </source>
</evidence>
<accession>A0ABT0USL8</accession>
<proteinExistence type="predicted"/>
<evidence type="ECO:0000313" key="1">
    <source>
        <dbReference type="EMBL" id="MCM2391070.1"/>
    </source>
</evidence>